<keyword evidence="12" id="KW-1185">Reference proteome</keyword>
<proteinExistence type="inferred from homology"/>
<dbReference type="GO" id="GO:0005109">
    <property type="term" value="F:frizzled binding"/>
    <property type="evidence" value="ECO:0007669"/>
    <property type="project" value="TreeGrafter"/>
</dbReference>
<feature type="chain" id="PRO_5010310401" description="Protein Wnt" evidence="11">
    <location>
        <begin position="20"/>
        <end position="338"/>
    </location>
</feature>
<dbReference type="InterPro" id="IPR005817">
    <property type="entry name" value="Wnt"/>
</dbReference>
<evidence type="ECO:0000256" key="9">
    <source>
        <dbReference type="ARBA" id="ARBA00023288"/>
    </source>
</evidence>
<keyword evidence="8" id="KW-0325">Glycoprotein</keyword>
<evidence type="ECO:0000256" key="7">
    <source>
        <dbReference type="ARBA" id="ARBA00023157"/>
    </source>
</evidence>
<dbReference type="Proteomes" id="UP000079169">
    <property type="component" value="Unplaced"/>
</dbReference>
<keyword evidence="6 10" id="KW-0879">Wnt signaling pathway</keyword>
<name>A0A1S4ECR9_DIACI</name>
<dbReference type="AlphaFoldDB" id="A0A1S4ECR9"/>
<dbReference type="SMART" id="SM00097">
    <property type="entry name" value="WNT1"/>
    <property type="match status" value="1"/>
</dbReference>
<evidence type="ECO:0000256" key="11">
    <source>
        <dbReference type="SAM" id="SignalP"/>
    </source>
</evidence>
<dbReference type="Gene3D" id="3.30.2460.20">
    <property type="match status" value="1"/>
</dbReference>
<comment type="function">
    <text evidence="10">Ligand for members of the frizzled family of seven transmembrane receptors.</text>
</comment>
<dbReference type="InterPro" id="IPR043158">
    <property type="entry name" value="Wnt_C"/>
</dbReference>
<dbReference type="KEGG" id="dci:103510156"/>
<dbReference type="PRINTS" id="PR01349">
    <property type="entry name" value="WNTPROTEIN"/>
</dbReference>
<reference evidence="13" key="1">
    <citation type="submission" date="2025-08" db="UniProtKB">
        <authorList>
            <consortium name="RefSeq"/>
        </authorList>
    </citation>
    <scope>IDENTIFICATION</scope>
</reference>
<evidence type="ECO:0000256" key="3">
    <source>
        <dbReference type="ARBA" id="ARBA00022473"/>
    </source>
</evidence>
<keyword evidence="3 10" id="KW-0217">Developmental protein</keyword>
<evidence type="ECO:0000256" key="4">
    <source>
        <dbReference type="ARBA" id="ARBA00022525"/>
    </source>
</evidence>
<keyword evidence="11" id="KW-0732">Signal</keyword>
<dbReference type="PANTHER" id="PTHR12027:SF72">
    <property type="entry name" value="PROTEIN WNT-6"/>
    <property type="match status" value="1"/>
</dbReference>
<evidence type="ECO:0000313" key="12">
    <source>
        <dbReference type="Proteomes" id="UP000079169"/>
    </source>
</evidence>
<keyword evidence="5" id="KW-0272">Extracellular matrix</keyword>
<keyword evidence="7" id="KW-1015">Disulfide bond</keyword>
<dbReference type="RefSeq" id="XP_017299958.1">
    <property type="nucleotide sequence ID" value="XM_017444469.2"/>
</dbReference>
<evidence type="ECO:0000256" key="1">
    <source>
        <dbReference type="ARBA" id="ARBA00004498"/>
    </source>
</evidence>
<dbReference type="PaxDb" id="121845-A0A1S4ECR9"/>
<dbReference type="GeneID" id="103510156"/>
<dbReference type="GO" id="GO:0005125">
    <property type="term" value="F:cytokine activity"/>
    <property type="evidence" value="ECO:0007669"/>
    <property type="project" value="TreeGrafter"/>
</dbReference>
<sequence>MRCRIGLVFLTLIIQAISGSQFMMDPTVICKKTRRLKARLLEICKNEPAVLFEISRGIDMGTKECQYQFRNRRWNCTLLKKSMKKVLQRDSKETSFVNAVISAGVTYTLTKACTKGSLLNCECGKIKQGKNLKPDNSNLPWKWEGCSDNLQYGLRKAKTFMNVGSLEMGDLKSLTMHHNLEAGRLVIGKSMQTECKCHGFSGSCTLRTCWRSLGPFRNVGNTLKKRFRSSIRVVPSNDGHSFVPISKTVKPPDKMDLVYSEISPNFCTENKTTGSLGTYGRECTMNSSATESCSHMCCGRGYKTDENIEYVRCNCSFKFCCDVVCDTCAKKTFIHHCL</sequence>
<dbReference type="GO" id="GO:0030182">
    <property type="term" value="P:neuron differentiation"/>
    <property type="evidence" value="ECO:0007669"/>
    <property type="project" value="TreeGrafter"/>
</dbReference>
<dbReference type="InterPro" id="IPR009143">
    <property type="entry name" value="Wnt6"/>
</dbReference>
<dbReference type="CDD" id="cd19338">
    <property type="entry name" value="Wnt_Wnt6"/>
    <property type="match status" value="1"/>
</dbReference>
<protein>
    <recommendedName>
        <fullName evidence="10">Protein Wnt</fullName>
    </recommendedName>
</protein>
<keyword evidence="4" id="KW-0964">Secreted</keyword>
<evidence type="ECO:0000313" key="13">
    <source>
        <dbReference type="RefSeq" id="XP_017299958.1"/>
    </source>
</evidence>
<dbReference type="PANTHER" id="PTHR12027">
    <property type="entry name" value="WNT RELATED"/>
    <property type="match status" value="1"/>
</dbReference>
<evidence type="ECO:0000256" key="6">
    <source>
        <dbReference type="ARBA" id="ARBA00022687"/>
    </source>
</evidence>
<feature type="signal peptide" evidence="11">
    <location>
        <begin position="1"/>
        <end position="19"/>
    </location>
</feature>
<dbReference type="STRING" id="121845.A0A1S4ECR9"/>
<accession>A0A1S4ECR9</accession>
<dbReference type="OMA" id="MQTECKC"/>
<comment type="similarity">
    <text evidence="2 10">Belongs to the Wnt family.</text>
</comment>
<dbReference type="Pfam" id="PF00110">
    <property type="entry name" value="wnt"/>
    <property type="match status" value="1"/>
</dbReference>
<comment type="subcellular location">
    <subcellularLocation>
        <location evidence="1 10">Secreted</location>
        <location evidence="1 10">Extracellular space</location>
        <location evidence="1 10">Extracellular matrix</location>
    </subcellularLocation>
</comment>
<evidence type="ECO:0000256" key="10">
    <source>
        <dbReference type="RuleBase" id="RU003500"/>
    </source>
</evidence>
<keyword evidence="9" id="KW-0449">Lipoprotein</keyword>
<organism evidence="12 13">
    <name type="scientific">Diaphorina citri</name>
    <name type="common">Asian citrus psyllid</name>
    <dbReference type="NCBI Taxonomy" id="121845"/>
    <lineage>
        <taxon>Eukaryota</taxon>
        <taxon>Metazoa</taxon>
        <taxon>Ecdysozoa</taxon>
        <taxon>Arthropoda</taxon>
        <taxon>Hexapoda</taxon>
        <taxon>Insecta</taxon>
        <taxon>Pterygota</taxon>
        <taxon>Neoptera</taxon>
        <taxon>Paraneoptera</taxon>
        <taxon>Hemiptera</taxon>
        <taxon>Sternorrhyncha</taxon>
        <taxon>Psylloidea</taxon>
        <taxon>Psyllidae</taxon>
        <taxon>Diaphorininae</taxon>
        <taxon>Diaphorina</taxon>
    </lineage>
</organism>
<evidence type="ECO:0000256" key="2">
    <source>
        <dbReference type="ARBA" id="ARBA00005683"/>
    </source>
</evidence>
<dbReference type="GO" id="GO:0005615">
    <property type="term" value="C:extracellular space"/>
    <property type="evidence" value="ECO:0007669"/>
    <property type="project" value="TreeGrafter"/>
</dbReference>
<gene>
    <name evidence="13" type="primary">LOC103510156</name>
</gene>
<evidence type="ECO:0000256" key="8">
    <source>
        <dbReference type="ARBA" id="ARBA00023180"/>
    </source>
</evidence>
<dbReference type="GO" id="GO:0045165">
    <property type="term" value="P:cell fate commitment"/>
    <property type="evidence" value="ECO:0007669"/>
    <property type="project" value="TreeGrafter"/>
</dbReference>
<dbReference type="GO" id="GO:0060070">
    <property type="term" value="P:canonical Wnt signaling pathway"/>
    <property type="evidence" value="ECO:0007669"/>
    <property type="project" value="TreeGrafter"/>
</dbReference>
<evidence type="ECO:0000256" key="5">
    <source>
        <dbReference type="ARBA" id="ARBA00022530"/>
    </source>
</evidence>